<sequence length="141" mass="15696">MPAKFLESRPTFNLLAQTDVVLSQQRTNEAYRDTLSSNAEELQCLARTISDMLFLAQTEKGIILPSYEPLQLQEEITEFFDFYDALAEEKGVHLAGDATISGDRLMVRRALSNLISNAMRYMPAAGSIVVSIDRSEGSSSR</sequence>
<dbReference type="GO" id="GO:0004673">
    <property type="term" value="F:protein histidine kinase activity"/>
    <property type="evidence" value="ECO:0007669"/>
    <property type="project" value="UniProtKB-EC"/>
</dbReference>
<dbReference type="InterPro" id="IPR050428">
    <property type="entry name" value="TCS_sensor_his_kinase"/>
</dbReference>
<keyword evidence="8" id="KW-0472">Membrane</keyword>
<evidence type="ECO:0000256" key="2">
    <source>
        <dbReference type="ARBA" id="ARBA00004141"/>
    </source>
</evidence>
<dbReference type="GO" id="GO:0000160">
    <property type="term" value="P:phosphorelay signal transduction system"/>
    <property type="evidence" value="ECO:0007669"/>
    <property type="project" value="UniProtKB-KW"/>
</dbReference>
<comment type="subcellular location">
    <subcellularLocation>
        <location evidence="2">Membrane</location>
        <topology evidence="2">Multi-pass membrane protein</topology>
    </subcellularLocation>
</comment>
<dbReference type="PANTHER" id="PTHR45436:SF15">
    <property type="entry name" value="SENSOR HISTIDINE KINASE CUSS"/>
    <property type="match status" value="1"/>
</dbReference>
<organism evidence="9">
    <name type="scientific">Herbaspirillum huttiense subsp. nephrolepidis</name>
    <dbReference type="NCBI Taxonomy" id="3075126"/>
    <lineage>
        <taxon>Bacteria</taxon>
        <taxon>Pseudomonadati</taxon>
        <taxon>Pseudomonadota</taxon>
        <taxon>Betaproteobacteria</taxon>
        <taxon>Burkholderiales</taxon>
        <taxon>Oxalobacteraceae</taxon>
        <taxon>Herbaspirillum</taxon>
    </lineage>
</organism>
<evidence type="ECO:0000256" key="4">
    <source>
        <dbReference type="ARBA" id="ARBA00022553"/>
    </source>
</evidence>
<evidence type="ECO:0000256" key="5">
    <source>
        <dbReference type="ARBA" id="ARBA00022679"/>
    </source>
</evidence>
<reference evidence="9" key="1">
    <citation type="submission" date="2023-02" db="EMBL/GenBank/DDBJ databases">
        <title>Description of Herbaspirillum huttiense subsp. nephrolepsisexaltata and Herbaspirillum huttiense subsp. lycopersicon.</title>
        <authorList>
            <person name="Poudel M."/>
            <person name="Sharma A."/>
            <person name="Goss E."/>
            <person name="Tapia J.H."/>
            <person name="Harmon C.M."/>
            <person name="Jones J.B."/>
        </authorList>
    </citation>
    <scope>NUCLEOTIDE SEQUENCE</scope>
    <source>
        <strain evidence="9">NC40101</strain>
    </source>
</reference>
<keyword evidence="7" id="KW-0902">Two-component regulatory system</keyword>
<dbReference type="GO" id="GO:0005886">
    <property type="term" value="C:plasma membrane"/>
    <property type="evidence" value="ECO:0007669"/>
    <property type="project" value="TreeGrafter"/>
</dbReference>
<keyword evidence="6" id="KW-0418">Kinase</keyword>
<protein>
    <recommendedName>
        <fullName evidence="3">histidine kinase</fullName>
        <ecNumber evidence="3">2.7.13.3</ecNumber>
    </recommendedName>
</protein>
<dbReference type="EMBL" id="JAVRAA010000028">
    <property type="protein sequence ID" value="MDT0340796.1"/>
    <property type="molecule type" value="Genomic_DNA"/>
</dbReference>
<evidence type="ECO:0000256" key="6">
    <source>
        <dbReference type="ARBA" id="ARBA00022777"/>
    </source>
</evidence>
<dbReference type="InterPro" id="IPR036890">
    <property type="entry name" value="HATPase_C_sf"/>
</dbReference>
<comment type="caution">
    <text evidence="9">The sequence shown here is derived from an EMBL/GenBank/DDBJ whole genome shotgun (WGS) entry which is preliminary data.</text>
</comment>
<accession>A0AAE4K7N5</accession>
<comment type="catalytic activity">
    <reaction evidence="1">
        <text>ATP + protein L-histidine = ADP + protein N-phospho-L-histidine.</text>
        <dbReference type="EC" id="2.7.13.3"/>
    </reaction>
</comment>
<evidence type="ECO:0000313" key="9">
    <source>
        <dbReference type="EMBL" id="MDT0340796.1"/>
    </source>
</evidence>
<dbReference type="SUPFAM" id="SSF55874">
    <property type="entry name" value="ATPase domain of HSP90 chaperone/DNA topoisomerase II/histidine kinase"/>
    <property type="match status" value="1"/>
</dbReference>
<evidence type="ECO:0000256" key="8">
    <source>
        <dbReference type="ARBA" id="ARBA00023136"/>
    </source>
</evidence>
<name>A0AAE4K7N5_9BURK</name>
<proteinExistence type="predicted"/>
<evidence type="ECO:0000256" key="3">
    <source>
        <dbReference type="ARBA" id="ARBA00012438"/>
    </source>
</evidence>
<dbReference type="AlphaFoldDB" id="A0AAE4K7N5"/>
<keyword evidence="5" id="KW-0808">Transferase</keyword>
<dbReference type="Gene3D" id="3.30.565.10">
    <property type="entry name" value="Histidine kinase-like ATPase, C-terminal domain"/>
    <property type="match status" value="1"/>
</dbReference>
<dbReference type="PANTHER" id="PTHR45436">
    <property type="entry name" value="SENSOR HISTIDINE KINASE YKOH"/>
    <property type="match status" value="1"/>
</dbReference>
<dbReference type="EC" id="2.7.13.3" evidence="3"/>
<keyword evidence="4" id="KW-0597">Phosphoprotein</keyword>
<evidence type="ECO:0000256" key="1">
    <source>
        <dbReference type="ARBA" id="ARBA00000085"/>
    </source>
</evidence>
<gene>
    <name evidence="9" type="ORF">RJN63_28460</name>
</gene>
<evidence type="ECO:0000256" key="7">
    <source>
        <dbReference type="ARBA" id="ARBA00023012"/>
    </source>
</evidence>
<dbReference type="RefSeq" id="WP_229297039.1">
    <property type="nucleotide sequence ID" value="NZ_JAVLSM010000030.1"/>
</dbReference>